<dbReference type="SUPFAM" id="SSF58038">
    <property type="entry name" value="SNARE fusion complex"/>
    <property type="match status" value="1"/>
</dbReference>
<keyword evidence="9" id="KW-1185">Reference proteome</keyword>
<dbReference type="InterPro" id="IPR045242">
    <property type="entry name" value="Syntaxin"/>
</dbReference>
<dbReference type="EnsemblMetazoa" id="XM_032599352">
    <property type="protein sequence ID" value="XP_032455243"/>
    <property type="gene ID" value="LOC100679357"/>
</dbReference>
<feature type="coiled-coil region" evidence="5">
    <location>
        <begin position="47"/>
        <end position="85"/>
    </location>
</feature>
<dbReference type="PANTHER" id="PTHR19957">
    <property type="entry name" value="SYNTAXIN"/>
    <property type="match status" value="1"/>
</dbReference>
<dbReference type="GO" id="GO:0012505">
    <property type="term" value="C:endomembrane system"/>
    <property type="evidence" value="ECO:0007669"/>
    <property type="project" value="TreeGrafter"/>
</dbReference>
<protein>
    <recommendedName>
        <fullName evidence="7">t-SNARE coiled-coil homology domain-containing protein</fullName>
    </recommendedName>
</protein>
<evidence type="ECO:0000256" key="6">
    <source>
        <dbReference type="SAM" id="Phobius"/>
    </source>
</evidence>
<dbReference type="Gene3D" id="1.20.5.110">
    <property type="match status" value="1"/>
</dbReference>
<keyword evidence="6" id="KW-0812">Transmembrane</keyword>
<gene>
    <name evidence="8" type="primary">100679357</name>
</gene>
<dbReference type="InterPro" id="IPR000727">
    <property type="entry name" value="T_SNARE_dom"/>
</dbReference>
<dbReference type="Pfam" id="PF05739">
    <property type="entry name" value="SNARE"/>
    <property type="match status" value="1"/>
</dbReference>
<comment type="subcellular location">
    <subcellularLocation>
        <location evidence="1">Membrane</location>
    </subcellularLocation>
</comment>
<feature type="coiled-coil region" evidence="5">
    <location>
        <begin position="143"/>
        <end position="174"/>
    </location>
</feature>
<dbReference type="GO" id="GO:0006886">
    <property type="term" value="P:intracellular protein transport"/>
    <property type="evidence" value="ECO:0007669"/>
    <property type="project" value="TreeGrafter"/>
</dbReference>
<dbReference type="SMART" id="SM00397">
    <property type="entry name" value="t_SNARE"/>
    <property type="match status" value="1"/>
</dbReference>
<dbReference type="EnsemblMetazoa" id="XM_032599353">
    <property type="protein sequence ID" value="XP_032455244"/>
    <property type="gene ID" value="LOC100679357"/>
</dbReference>
<evidence type="ECO:0000259" key="7">
    <source>
        <dbReference type="PROSITE" id="PS50192"/>
    </source>
</evidence>
<dbReference type="AlphaFoldDB" id="A0A7M7QX39"/>
<evidence type="ECO:0000313" key="8">
    <source>
        <dbReference type="EnsemblMetazoa" id="XP_032455244"/>
    </source>
</evidence>
<feature type="transmembrane region" description="Helical" evidence="6">
    <location>
        <begin position="226"/>
        <end position="245"/>
    </location>
</feature>
<dbReference type="GO" id="GO:0000149">
    <property type="term" value="F:SNARE binding"/>
    <property type="evidence" value="ECO:0007669"/>
    <property type="project" value="TreeGrafter"/>
</dbReference>
<evidence type="ECO:0000256" key="1">
    <source>
        <dbReference type="ARBA" id="ARBA00004370"/>
    </source>
</evidence>
<dbReference type="PROSITE" id="PS50192">
    <property type="entry name" value="T_SNARE"/>
    <property type="match status" value="1"/>
</dbReference>
<dbReference type="PANTHER" id="PTHR19957:SF124">
    <property type="entry name" value="SYNTAXIN-8"/>
    <property type="match status" value="1"/>
</dbReference>
<dbReference type="KEGG" id="nvi:100679357"/>
<dbReference type="InterPro" id="IPR041875">
    <property type="entry name" value="Syntaxin-8_SNARE"/>
</dbReference>
<sequence>MALVYIDGNDPWLLEYEVCDNLYREIMEQLTLRDREPRTSQAFASLSANIRLRLKQYSSQVRELKSKINDDVRQHSITVEEAERRTRQVEQLQSKDIQIQRLYETKTNDLALSRARLLGPTTSAFADGGTTSWGIDDEEDEKLIDVNVTVEDLKSQKQQLLQEQEQGLEQLSKIISRQKQIAQAIHSEVDNHNEIIDDLADHIDRTDERLIDGTRQVRTISHKDRIWPYWVFIILLFIVIIAVALA</sequence>
<dbReference type="GO" id="GO:0048278">
    <property type="term" value="P:vesicle docking"/>
    <property type="evidence" value="ECO:0007669"/>
    <property type="project" value="TreeGrafter"/>
</dbReference>
<keyword evidence="3 5" id="KW-0175">Coiled coil</keyword>
<reference evidence="8" key="1">
    <citation type="submission" date="2021-01" db="UniProtKB">
        <authorList>
            <consortium name="EnsemblMetazoa"/>
        </authorList>
    </citation>
    <scope>IDENTIFICATION</scope>
</reference>
<name>A0A7M7QX39_NASVI</name>
<evidence type="ECO:0000256" key="5">
    <source>
        <dbReference type="SAM" id="Coils"/>
    </source>
</evidence>
<feature type="domain" description="T-SNARE coiled-coil homology" evidence="7">
    <location>
        <begin position="158"/>
        <end position="220"/>
    </location>
</feature>
<dbReference type="GO" id="GO:0005484">
    <property type="term" value="F:SNAP receptor activity"/>
    <property type="evidence" value="ECO:0007669"/>
    <property type="project" value="TreeGrafter"/>
</dbReference>
<evidence type="ECO:0000256" key="2">
    <source>
        <dbReference type="ARBA" id="ARBA00022448"/>
    </source>
</evidence>
<accession>A0A7M7QX39</accession>
<keyword evidence="2" id="KW-0813">Transport</keyword>
<dbReference type="Proteomes" id="UP000002358">
    <property type="component" value="Chromosome 4"/>
</dbReference>
<dbReference type="GO" id="GO:0006906">
    <property type="term" value="P:vesicle fusion"/>
    <property type="evidence" value="ECO:0007669"/>
    <property type="project" value="TreeGrafter"/>
</dbReference>
<dbReference type="FunCoup" id="A0A7M7QX39">
    <property type="interactions" value="695"/>
</dbReference>
<dbReference type="GO" id="GO:0031201">
    <property type="term" value="C:SNARE complex"/>
    <property type="evidence" value="ECO:0007669"/>
    <property type="project" value="TreeGrafter"/>
</dbReference>
<dbReference type="SMR" id="A0A7M7QX39"/>
<dbReference type="OMA" id="DSTCYIA"/>
<proteinExistence type="predicted"/>
<organism evidence="8 9">
    <name type="scientific">Nasonia vitripennis</name>
    <name type="common">Parasitic wasp</name>
    <dbReference type="NCBI Taxonomy" id="7425"/>
    <lineage>
        <taxon>Eukaryota</taxon>
        <taxon>Metazoa</taxon>
        <taxon>Ecdysozoa</taxon>
        <taxon>Arthropoda</taxon>
        <taxon>Hexapoda</taxon>
        <taxon>Insecta</taxon>
        <taxon>Pterygota</taxon>
        <taxon>Neoptera</taxon>
        <taxon>Endopterygota</taxon>
        <taxon>Hymenoptera</taxon>
        <taxon>Apocrita</taxon>
        <taxon>Proctotrupomorpha</taxon>
        <taxon>Chalcidoidea</taxon>
        <taxon>Pteromalidae</taxon>
        <taxon>Pteromalinae</taxon>
        <taxon>Nasonia</taxon>
    </lineage>
</organism>
<dbReference type="CDD" id="cd15852">
    <property type="entry name" value="SNARE_Syntaxin8"/>
    <property type="match status" value="1"/>
</dbReference>
<evidence type="ECO:0000256" key="4">
    <source>
        <dbReference type="ARBA" id="ARBA00023136"/>
    </source>
</evidence>
<keyword evidence="4 6" id="KW-0472">Membrane</keyword>
<evidence type="ECO:0000256" key="3">
    <source>
        <dbReference type="ARBA" id="ARBA00023054"/>
    </source>
</evidence>
<dbReference type="EnsemblMetazoa" id="XM_003426379">
    <property type="protein sequence ID" value="XP_003426427"/>
    <property type="gene ID" value="LOC100679357"/>
</dbReference>
<dbReference type="InParanoid" id="A0A7M7QX39"/>
<keyword evidence="6" id="KW-1133">Transmembrane helix</keyword>
<evidence type="ECO:0000313" key="9">
    <source>
        <dbReference type="Proteomes" id="UP000002358"/>
    </source>
</evidence>
<dbReference type="OrthoDB" id="428895at2759"/>